<dbReference type="OrthoDB" id="191139at2759"/>
<dbReference type="Gene3D" id="3.40.50.720">
    <property type="entry name" value="NAD(P)-binding Rossmann-like Domain"/>
    <property type="match status" value="1"/>
</dbReference>
<organism evidence="5 6">
    <name type="scientific">Bondarzewia mesenterica</name>
    <dbReference type="NCBI Taxonomy" id="1095465"/>
    <lineage>
        <taxon>Eukaryota</taxon>
        <taxon>Fungi</taxon>
        <taxon>Dikarya</taxon>
        <taxon>Basidiomycota</taxon>
        <taxon>Agaricomycotina</taxon>
        <taxon>Agaricomycetes</taxon>
        <taxon>Russulales</taxon>
        <taxon>Bondarzewiaceae</taxon>
        <taxon>Bondarzewia</taxon>
    </lineage>
</organism>
<accession>A0A4S4LBN3</accession>
<dbReference type="SUPFAM" id="SSF51735">
    <property type="entry name" value="NAD(P)-binding Rossmann-fold domains"/>
    <property type="match status" value="1"/>
</dbReference>
<evidence type="ECO:0000256" key="2">
    <source>
        <dbReference type="ARBA" id="ARBA00022857"/>
    </source>
</evidence>
<proteinExistence type="inferred from homology"/>
<protein>
    <recommendedName>
        <fullName evidence="7">NAD(P)-binding protein</fullName>
    </recommendedName>
</protein>
<name>A0A4S4LBN3_9AGAM</name>
<comment type="caution">
    <text evidence="5">The sequence shown here is derived from an EMBL/GenBank/DDBJ whole genome shotgun (WGS) entry which is preliminary data.</text>
</comment>
<sequence>MGVLWDFIMSLMTESFPPKPTWTANDVPDLSGRVVIITGGNSGLGLEVTKVLVLLVHGAKVYIASRNKDKALRALDEIQRETGHQAQFLQLDLADLDSVQAAANLFLQKENRLDILYNSAGIMIPPIEEVSTQGYDLQFAINVLGHFYLTKLLLPTLDSTAKMNPDGKARVISISSGAHHGYSLSFDTLTDGAARRRLSTETLYAQSKYGVVVFAKELARRYGSVGIVSISLNPGNMKTNLQRQVTGFKRAMILDASPNGSQRDCHSPLGGHRAADGRIQWQVLDPLGALGKPRKDTQDPKTGEELWKWLEDQVAGR</sequence>
<dbReference type="PANTHER" id="PTHR24320">
    <property type="entry name" value="RETINOL DEHYDROGENASE"/>
    <property type="match status" value="1"/>
</dbReference>
<evidence type="ECO:0008006" key="7">
    <source>
        <dbReference type="Google" id="ProtNLM"/>
    </source>
</evidence>
<dbReference type="EMBL" id="SGPL01000655">
    <property type="protein sequence ID" value="THH09114.1"/>
    <property type="molecule type" value="Genomic_DNA"/>
</dbReference>
<dbReference type="PROSITE" id="PS00061">
    <property type="entry name" value="ADH_SHORT"/>
    <property type="match status" value="1"/>
</dbReference>
<keyword evidence="3" id="KW-0560">Oxidoreductase</keyword>
<comment type="similarity">
    <text evidence="1 4">Belongs to the short-chain dehydrogenases/reductases (SDR) family.</text>
</comment>
<dbReference type="InterPro" id="IPR020904">
    <property type="entry name" value="Sc_DH/Rdtase_CS"/>
</dbReference>
<dbReference type="PANTHER" id="PTHR24320:SF236">
    <property type="entry name" value="SHORT-CHAIN DEHYDROGENASE-RELATED"/>
    <property type="match status" value="1"/>
</dbReference>
<dbReference type="InterPro" id="IPR036291">
    <property type="entry name" value="NAD(P)-bd_dom_sf"/>
</dbReference>
<dbReference type="PRINTS" id="PR00081">
    <property type="entry name" value="GDHRDH"/>
</dbReference>
<reference evidence="5 6" key="1">
    <citation type="submission" date="2019-02" db="EMBL/GenBank/DDBJ databases">
        <title>Genome sequencing of the rare red list fungi Bondarzewia mesenterica.</title>
        <authorList>
            <person name="Buettner E."/>
            <person name="Kellner H."/>
        </authorList>
    </citation>
    <scope>NUCLEOTIDE SEQUENCE [LARGE SCALE GENOMIC DNA]</scope>
    <source>
        <strain evidence="5 6">DSM 108281</strain>
    </source>
</reference>
<keyword evidence="2" id="KW-0521">NADP</keyword>
<dbReference type="PRINTS" id="PR00080">
    <property type="entry name" value="SDRFAMILY"/>
</dbReference>
<dbReference type="Proteomes" id="UP000310158">
    <property type="component" value="Unassembled WGS sequence"/>
</dbReference>
<dbReference type="GO" id="GO:0016491">
    <property type="term" value="F:oxidoreductase activity"/>
    <property type="evidence" value="ECO:0007669"/>
    <property type="project" value="UniProtKB-KW"/>
</dbReference>
<gene>
    <name evidence="5" type="ORF">EW146_g8786</name>
</gene>
<dbReference type="AlphaFoldDB" id="A0A4S4LBN3"/>
<evidence type="ECO:0000256" key="4">
    <source>
        <dbReference type="RuleBase" id="RU000363"/>
    </source>
</evidence>
<evidence type="ECO:0000313" key="5">
    <source>
        <dbReference type="EMBL" id="THH09114.1"/>
    </source>
</evidence>
<keyword evidence="6" id="KW-1185">Reference proteome</keyword>
<evidence type="ECO:0000256" key="3">
    <source>
        <dbReference type="ARBA" id="ARBA00023002"/>
    </source>
</evidence>
<evidence type="ECO:0000313" key="6">
    <source>
        <dbReference type="Proteomes" id="UP000310158"/>
    </source>
</evidence>
<dbReference type="Pfam" id="PF00106">
    <property type="entry name" value="adh_short"/>
    <property type="match status" value="1"/>
</dbReference>
<evidence type="ECO:0000256" key="1">
    <source>
        <dbReference type="ARBA" id="ARBA00006484"/>
    </source>
</evidence>
<dbReference type="InterPro" id="IPR002347">
    <property type="entry name" value="SDR_fam"/>
</dbReference>